<reference evidence="3 4" key="1">
    <citation type="submission" date="2019-10" db="EMBL/GenBank/DDBJ databases">
        <authorList>
            <person name="Karimi E."/>
        </authorList>
    </citation>
    <scope>NUCLEOTIDE SEQUENCE [LARGE SCALE GENOMIC DNA]</scope>
    <source>
        <strain evidence="3">Exiguobacterium sp. 9Y</strain>
    </source>
</reference>
<dbReference type="SMART" id="SM00347">
    <property type="entry name" value="HTH_MARR"/>
    <property type="match status" value="1"/>
</dbReference>
<dbReference type="GO" id="GO:0003677">
    <property type="term" value="F:DNA binding"/>
    <property type="evidence" value="ECO:0007669"/>
    <property type="project" value="UniProtKB-KW"/>
</dbReference>
<dbReference type="EMBL" id="CABWKQ010000032">
    <property type="protein sequence ID" value="VWX38348.1"/>
    <property type="molecule type" value="Genomic_DNA"/>
</dbReference>
<dbReference type="GO" id="GO:0003700">
    <property type="term" value="F:DNA-binding transcription factor activity"/>
    <property type="evidence" value="ECO:0007669"/>
    <property type="project" value="InterPro"/>
</dbReference>
<dbReference type="RefSeq" id="WP_088836062.1">
    <property type="nucleotide sequence ID" value="NZ_LR732312.1"/>
</dbReference>
<dbReference type="PRINTS" id="PR00598">
    <property type="entry name" value="HTHMARR"/>
</dbReference>
<dbReference type="Gene3D" id="1.10.10.10">
    <property type="entry name" value="Winged helix-like DNA-binding domain superfamily/Winged helix DNA-binding domain"/>
    <property type="match status" value="1"/>
</dbReference>
<keyword evidence="1" id="KW-0238">DNA-binding</keyword>
<dbReference type="InterPro" id="IPR036390">
    <property type="entry name" value="WH_DNA-bd_sf"/>
</dbReference>
<protein>
    <submittedName>
        <fullName evidence="3">MarR family transcriptional regulator</fullName>
    </submittedName>
</protein>
<gene>
    <name evidence="3" type="ORF">EXIGUO9Y_380109</name>
</gene>
<feature type="domain" description="HTH marR-type" evidence="2">
    <location>
        <begin position="6"/>
        <end position="141"/>
    </location>
</feature>
<sequence>MGQEQHDQLTYRLEEQMRVILRTLRRELNQLFEGTATRSEFFILRSLSENGPQRPTLLAEQFELATSQVTALTDKLYKTGFVTRTRSTEDRRSIVLALTDEGEAAFRNLEVVRRKYLQERFGTLSEEELNVMIHVFDKILATMDEEVVSSN</sequence>
<accession>A0A653II94</accession>
<evidence type="ECO:0000259" key="2">
    <source>
        <dbReference type="PROSITE" id="PS50995"/>
    </source>
</evidence>
<dbReference type="SUPFAM" id="SSF46785">
    <property type="entry name" value="Winged helix' DNA-binding domain"/>
    <property type="match status" value="1"/>
</dbReference>
<dbReference type="AlphaFoldDB" id="A0A653II94"/>
<dbReference type="PANTHER" id="PTHR33164:SF67">
    <property type="entry name" value="TRANSCRIPTIONAL REGULATOR, MARR FAMILY"/>
    <property type="match status" value="1"/>
</dbReference>
<dbReference type="InterPro" id="IPR039422">
    <property type="entry name" value="MarR/SlyA-like"/>
</dbReference>
<name>A0A653II94_9BACL</name>
<dbReference type="Pfam" id="PF01047">
    <property type="entry name" value="MarR"/>
    <property type="match status" value="1"/>
</dbReference>
<keyword evidence="4" id="KW-1185">Reference proteome</keyword>
<evidence type="ECO:0000256" key="1">
    <source>
        <dbReference type="ARBA" id="ARBA00023125"/>
    </source>
</evidence>
<evidence type="ECO:0000313" key="3">
    <source>
        <dbReference type="EMBL" id="VWX38348.1"/>
    </source>
</evidence>
<dbReference type="InterPro" id="IPR000835">
    <property type="entry name" value="HTH_MarR-typ"/>
</dbReference>
<organism evidence="3 4">
    <name type="scientific">Exiguobacterium oxidotolerans</name>
    <dbReference type="NCBI Taxonomy" id="223958"/>
    <lineage>
        <taxon>Bacteria</taxon>
        <taxon>Bacillati</taxon>
        <taxon>Bacillota</taxon>
        <taxon>Bacilli</taxon>
        <taxon>Bacillales</taxon>
        <taxon>Bacillales Family XII. Incertae Sedis</taxon>
        <taxon>Exiguobacterium</taxon>
    </lineage>
</organism>
<dbReference type="Proteomes" id="UP000439752">
    <property type="component" value="Unassembled WGS sequence"/>
</dbReference>
<dbReference type="GO" id="GO:0006950">
    <property type="term" value="P:response to stress"/>
    <property type="evidence" value="ECO:0007669"/>
    <property type="project" value="TreeGrafter"/>
</dbReference>
<dbReference type="PROSITE" id="PS50995">
    <property type="entry name" value="HTH_MARR_2"/>
    <property type="match status" value="1"/>
</dbReference>
<dbReference type="PANTHER" id="PTHR33164">
    <property type="entry name" value="TRANSCRIPTIONAL REGULATOR, MARR FAMILY"/>
    <property type="match status" value="1"/>
</dbReference>
<dbReference type="InterPro" id="IPR036388">
    <property type="entry name" value="WH-like_DNA-bd_sf"/>
</dbReference>
<proteinExistence type="predicted"/>
<evidence type="ECO:0000313" key="4">
    <source>
        <dbReference type="Proteomes" id="UP000439752"/>
    </source>
</evidence>